<evidence type="ECO:0000259" key="3">
    <source>
        <dbReference type="Pfam" id="PF25888"/>
    </source>
</evidence>
<evidence type="ECO:0000256" key="1">
    <source>
        <dbReference type="ARBA" id="ARBA00093462"/>
    </source>
</evidence>
<dbReference type="InterPro" id="IPR034829">
    <property type="entry name" value="DnaD-like_sf"/>
</dbReference>
<dbReference type="RefSeq" id="WP_125164386.1">
    <property type="nucleotide sequence ID" value="NZ_CP034234.1"/>
</dbReference>
<dbReference type="Proteomes" id="UP000278804">
    <property type="component" value="Chromosome"/>
</dbReference>
<dbReference type="InterPro" id="IPR006343">
    <property type="entry name" value="DnaB/C_C"/>
</dbReference>
<feature type="domain" description="Replicative helicase loading/DNA remodeling protein DnaB N-terminal winged helix" evidence="3">
    <location>
        <begin position="18"/>
        <end position="235"/>
    </location>
</feature>
<organism evidence="4 5">
    <name type="scientific">Erysipelothrix piscisicarius</name>
    <dbReference type="NCBI Taxonomy" id="2485784"/>
    <lineage>
        <taxon>Bacteria</taxon>
        <taxon>Bacillati</taxon>
        <taxon>Bacillota</taxon>
        <taxon>Erysipelotrichia</taxon>
        <taxon>Erysipelotrichales</taxon>
        <taxon>Erysipelotrichaceae</taxon>
        <taxon>Erysipelothrix</taxon>
    </lineage>
</organism>
<evidence type="ECO:0000313" key="4">
    <source>
        <dbReference type="EMBL" id="AZK44208.1"/>
    </source>
</evidence>
<name>A0A3Q8S7K9_9FIRM</name>
<reference evidence="4 5" key="1">
    <citation type="journal article" date="2020" name="Int. J. Syst. Evol. Microbiol.">
        <title>Description of Erysipelothrix piscisicarius sp. nov., an emergent fish pathogen, and assessment of virulence using a tiger barb (Puntigrus tetrazona) infection model.</title>
        <authorList>
            <person name="Pomaranski E.K."/>
            <person name="Griffin M.J."/>
            <person name="Camus A.C."/>
            <person name="Armwood A.R."/>
            <person name="Shelley J."/>
            <person name="Waldbieser G.C."/>
            <person name="LaFrentz B.R."/>
            <person name="Garcia J.C."/>
            <person name="Yanong R."/>
            <person name="Soto E."/>
        </authorList>
    </citation>
    <scope>NUCLEOTIDE SEQUENCE [LARGE SCALE GENOMIC DNA]</scope>
    <source>
        <strain evidence="4 5">15TAL0474</strain>
    </source>
</reference>
<dbReference type="KEGG" id="eri:EEI45_05105"/>
<dbReference type="InterPro" id="IPR058660">
    <property type="entry name" value="WHD_DnaB"/>
</dbReference>
<dbReference type="Pfam" id="PF07261">
    <property type="entry name" value="DnaB_2"/>
    <property type="match status" value="1"/>
</dbReference>
<gene>
    <name evidence="4" type="ORF">EEI45_05105</name>
</gene>
<dbReference type="EMBL" id="CP034234">
    <property type="protein sequence ID" value="AZK44208.1"/>
    <property type="molecule type" value="Genomic_DNA"/>
</dbReference>
<dbReference type="Gene3D" id="1.10.10.630">
    <property type="entry name" value="DnaD domain-like"/>
    <property type="match status" value="1"/>
</dbReference>
<dbReference type="AlphaFoldDB" id="A0A3Q8S7K9"/>
<dbReference type="NCBIfam" id="TIGR01446">
    <property type="entry name" value="DnaD_dom"/>
    <property type="match status" value="1"/>
</dbReference>
<proteinExistence type="inferred from homology"/>
<keyword evidence="5" id="KW-1185">Reference proteome</keyword>
<protein>
    <submittedName>
        <fullName evidence="4">DnaD domain protein</fullName>
    </submittedName>
</protein>
<dbReference type="Pfam" id="PF25888">
    <property type="entry name" value="WHD_DnaB"/>
    <property type="match status" value="1"/>
</dbReference>
<sequence length="386" mass="44344">MQEVVYKTNVDFKIAPDQMEALVLLYQPLFSYPALSLYLTLYEFGQYECEVPIQTLTHMLQLGISEINDYRKELERFALVRTFDTGVLTLVLVPPMNPHDFLQHPTFGRLYSIVRGSESFIEVCTRYRKDVCVEVDNEISASFDLTRLSSWDESLEESYTSKRTEGAGLIRKHKFDVEGFFKSISNAMYPQAFRTDDVREKVGVFGSFYNLSYLDMKSVLMASTNFETGTFDSKRFQHLIEKNHGTQSVASVSDPYELDPISFLAYKQEDTYIIDADRKLLKSLEHNFGFDNKVINVLIEYILETNDKNLNRGFVEKVASSWKRRGVKTLEDALKEKETPSHTSNKRIAKPKVEVVSPTYSTDTTIDKDVDSLKSRLKGMLSKGEI</sequence>
<comment type="similarity">
    <text evidence="1">Belongs to the DnaB/DnaD family.</text>
</comment>
<evidence type="ECO:0000259" key="2">
    <source>
        <dbReference type="Pfam" id="PF07261"/>
    </source>
</evidence>
<evidence type="ECO:0000313" key="5">
    <source>
        <dbReference type="Proteomes" id="UP000278804"/>
    </source>
</evidence>
<feature type="domain" description="DnaB/C C-terminal" evidence="2">
    <location>
        <begin position="278"/>
        <end position="336"/>
    </location>
</feature>
<accession>A0A3Q8S7K9</accession>